<dbReference type="SMART" id="SM00442">
    <property type="entry name" value="FGF"/>
    <property type="match status" value="1"/>
</dbReference>
<dbReference type="GO" id="GO:0008083">
    <property type="term" value="F:growth factor activity"/>
    <property type="evidence" value="ECO:0007669"/>
    <property type="project" value="InterPro"/>
</dbReference>
<reference evidence="4" key="1">
    <citation type="submission" date="2017-10" db="EMBL/GenBank/DDBJ databases">
        <title>Rapid genome shrinkage in a self-fertile nematode reveals novel sperm competition proteins.</title>
        <authorList>
            <person name="Yin D."/>
            <person name="Schwarz E.M."/>
            <person name="Thomas C.G."/>
            <person name="Felde R.L."/>
            <person name="Korf I.F."/>
            <person name="Cutter A.D."/>
            <person name="Schartner C.M."/>
            <person name="Ralston E.J."/>
            <person name="Meyer B.J."/>
            <person name="Haag E.S."/>
        </authorList>
    </citation>
    <scope>NUCLEOTIDE SEQUENCE [LARGE SCALE GENOMIC DNA]</scope>
    <source>
        <strain evidence="4">JU1422</strain>
    </source>
</reference>
<dbReference type="OrthoDB" id="6158176at2759"/>
<feature type="compositionally biased region" description="Basic and acidic residues" evidence="2">
    <location>
        <begin position="305"/>
        <end position="314"/>
    </location>
</feature>
<gene>
    <name evidence="3" type="primary">Cni-let-756</name>
    <name evidence="3" type="synonym">Cnig_chr_III.g9264</name>
    <name evidence="3" type="ORF">B9Z55_009264</name>
</gene>
<dbReference type="Gene3D" id="2.80.10.50">
    <property type="match status" value="1"/>
</dbReference>
<feature type="compositionally biased region" description="Basic residues" evidence="2">
    <location>
        <begin position="418"/>
        <end position="430"/>
    </location>
</feature>
<dbReference type="Proteomes" id="UP000230233">
    <property type="component" value="Chromosome III"/>
</dbReference>
<keyword evidence="4" id="KW-1185">Reference proteome</keyword>
<dbReference type="PRINTS" id="PR00262">
    <property type="entry name" value="IL1HBGF"/>
</dbReference>
<dbReference type="AlphaFoldDB" id="A0A2G5UR80"/>
<sequence length="527" mass="60724">MSTNFNFSDEYMAFSAASSIVSYGGAANSHFFTTPLPPFLEGFHRSPFYTNQINTCAPYRVERIRKQLAGEEENGLVPAHEPRRGALFCRSGTWLELLPYEDEEDGSTKVKVHGTKEENSKYSIVEFISVAISLISIRGVETKNFVCMDPSGKLYATPSSNFSTECVFLEEMMENYYNLYASCLYGDKEENPWYLEFRRSGKPRKGPNTKKRRKASHFLVVHHETDRLKHGVPNGNDVTNLVGATMYHRPPSHPLFRPQVTKPPNPHRISKFKFSSLRAKVEIGAVAKKKLIEEAKKNKKKKTRRREDRLRREEAQREARRQELKRLRAEEHLLNLERQRLREEAAAAAARAEAAAMTTPAPYQYQTYRPTQQRPQYPQYPTSSRGSPPAAPAPASPPRPAYNPYYQSPSTTTPTPIHHSHHHHHHHHQNHNSQQPQYHQTQQNQRVAVHSYSPPSSSGSAPYYPTAAQIAQLPADDPRRQYYQQQLQYQQQQQQYPRQQQQQLQYPSIAQTVSNPNRQNVNYQRYP</sequence>
<organism evidence="3 4">
    <name type="scientific">Caenorhabditis nigoni</name>
    <dbReference type="NCBI Taxonomy" id="1611254"/>
    <lineage>
        <taxon>Eukaryota</taxon>
        <taxon>Metazoa</taxon>
        <taxon>Ecdysozoa</taxon>
        <taxon>Nematoda</taxon>
        <taxon>Chromadorea</taxon>
        <taxon>Rhabditida</taxon>
        <taxon>Rhabditina</taxon>
        <taxon>Rhabditomorpha</taxon>
        <taxon>Rhabditoidea</taxon>
        <taxon>Rhabditidae</taxon>
        <taxon>Peloderinae</taxon>
        <taxon>Caenorhabditis</taxon>
    </lineage>
</organism>
<evidence type="ECO:0000256" key="2">
    <source>
        <dbReference type="SAM" id="MobiDB-lite"/>
    </source>
</evidence>
<proteinExistence type="inferred from homology"/>
<dbReference type="CDD" id="cd00058">
    <property type="entry name" value="beta-trefoil_FGF"/>
    <property type="match status" value="1"/>
</dbReference>
<feature type="compositionally biased region" description="Low complexity" evidence="2">
    <location>
        <begin position="482"/>
        <end position="507"/>
    </location>
</feature>
<evidence type="ECO:0000256" key="1">
    <source>
        <dbReference type="ARBA" id="ARBA00007936"/>
    </source>
</evidence>
<dbReference type="EMBL" id="PDUG01000003">
    <property type="protein sequence ID" value="PIC42067.1"/>
    <property type="molecule type" value="Genomic_DNA"/>
</dbReference>
<dbReference type="SUPFAM" id="SSF50353">
    <property type="entry name" value="Cytokine"/>
    <property type="match status" value="1"/>
</dbReference>
<name>A0A2G5UR80_9PELO</name>
<dbReference type="InterPro" id="IPR008996">
    <property type="entry name" value="IL1/FGF"/>
</dbReference>
<feature type="compositionally biased region" description="Low complexity" evidence="2">
    <location>
        <begin position="369"/>
        <end position="388"/>
    </location>
</feature>
<protein>
    <submittedName>
        <fullName evidence="3">Uncharacterized protein</fullName>
    </submittedName>
</protein>
<comment type="caution">
    <text evidence="3">The sequence shown here is derived from an EMBL/GenBank/DDBJ whole genome shotgun (WGS) entry which is preliminary data.</text>
</comment>
<comment type="similarity">
    <text evidence="1">Belongs to the heparin-binding growth factors family.</text>
</comment>
<feature type="region of interest" description="Disordered" evidence="2">
    <location>
        <begin position="294"/>
        <end position="314"/>
    </location>
</feature>
<feature type="region of interest" description="Disordered" evidence="2">
    <location>
        <begin position="369"/>
        <end position="463"/>
    </location>
</feature>
<feature type="compositionally biased region" description="Pro residues" evidence="2">
    <location>
        <begin position="389"/>
        <end position="401"/>
    </location>
</feature>
<dbReference type="InterPro" id="IPR002209">
    <property type="entry name" value="Fibroblast_GF_fam"/>
</dbReference>
<dbReference type="InterPro" id="IPR056378">
    <property type="entry name" value="Let-756-like_FGF"/>
</dbReference>
<feature type="compositionally biased region" description="Polar residues" evidence="2">
    <location>
        <begin position="508"/>
        <end position="527"/>
    </location>
</feature>
<evidence type="ECO:0000313" key="3">
    <source>
        <dbReference type="EMBL" id="PIC42067.1"/>
    </source>
</evidence>
<dbReference type="PANTHER" id="PTHR11486">
    <property type="entry name" value="FIBROBLAST GROWTH FACTOR"/>
    <property type="match status" value="1"/>
</dbReference>
<evidence type="ECO:0000313" key="4">
    <source>
        <dbReference type="Proteomes" id="UP000230233"/>
    </source>
</evidence>
<feature type="compositionally biased region" description="Low complexity" evidence="2">
    <location>
        <begin position="431"/>
        <end position="463"/>
    </location>
</feature>
<feature type="region of interest" description="Disordered" evidence="2">
    <location>
        <begin position="482"/>
        <end position="527"/>
    </location>
</feature>
<accession>A0A2G5UR80</accession>
<feature type="compositionally biased region" description="Low complexity" evidence="2">
    <location>
        <begin position="402"/>
        <end position="417"/>
    </location>
</feature>
<dbReference type="STRING" id="1611254.A0A2G5UR80"/>
<dbReference type="Pfam" id="PF00167">
    <property type="entry name" value="FGF"/>
    <property type="match status" value="1"/>
</dbReference>